<evidence type="ECO:0000313" key="2">
    <source>
        <dbReference type="Proteomes" id="UP000494256"/>
    </source>
</evidence>
<comment type="caution">
    <text evidence="1">The sequence shown here is derived from an EMBL/GenBank/DDBJ whole genome shotgun (WGS) entry which is preliminary data.</text>
</comment>
<protein>
    <recommendedName>
        <fullName evidence="3">N-acetyltransferase domain-containing protein</fullName>
    </recommendedName>
</protein>
<gene>
    <name evidence="1" type="ORF">APLA_LOCUS2478</name>
</gene>
<dbReference type="SUPFAM" id="SSF55729">
    <property type="entry name" value="Acyl-CoA N-acyltransferases (Nat)"/>
    <property type="match status" value="1"/>
</dbReference>
<dbReference type="EMBL" id="CADEBD010000226">
    <property type="protein sequence ID" value="CAB3225916.1"/>
    <property type="molecule type" value="Genomic_DNA"/>
</dbReference>
<sequence length="364" mass="40826">MAKVMQANLQRCRLAIDLLLARNRDHGADMVLVSEQYHAVSDQIGSVTLRGQRQFGIPGRLSGSVLGPKLWIILYDAPTEVLLEGFADDVAVLVLARSYGEAQRLMSLVATKVDAWLSEHFMSWATAKMSWCSQPRGPQCGHKSGNDSGKSLSANAKCQETKEQSQTNSYECFHAQWSGGLAGGIDLCHDAFSRTFSRVKLTYNPLYSSVIKFYNDIEKPVNIFDILKVKRYFKVYILALKQRYRHRGIAKEMLKAAETLSRSANVPALAGIFTTNRLQVVAEELGYKKLNEIYYIRYLVDGEIVFWDTGLGNYGAAIMACRIPDINEPEEPKVEHSSRFTLQPIDDEVDGEVVEGIDEEVEEQ</sequence>
<proteinExistence type="predicted"/>
<dbReference type="InterPro" id="IPR016181">
    <property type="entry name" value="Acyl_CoA_acyltransferase"/>
</dbReference>
<evidence type="ECO:0000313" key="1">
    <source>
        <dbReference type="EMBL" id="CAB3225916.1"/>
    </source>
</evidence>
<accession>A0A8S0Z1L6</accession>
<evidence type="ECO:0008006" key="3">
    <source>
        <dbReference type="Google" id="ProtNLM"/>
    </source>
</evidence>
<name>A0A8S0Z1L6_ARCPL</name>
<dbReference type="Proteomes" id="UP000494256">
    <property type="component" value="Unassembled WGS sequence"/>
</dbReference>
<organism evidence="1 2">
    <name type="scientific">Arctia plantaginis</name>
    <name type="common">Wood tiger moth</name>
    <name type="synonym">Phalaena plantaginis</name>
    <dbReference type="NCBI Taxonomy" id="874455"/>
    <lineage>
        <taxon>Eukaryota</taxon>
        <taxon>Metazoa</taxon>
        <taxon>Ecdysozoa</taxon>
        <taxon>Arthropoda</taxon>
        <taxon>Hexapoda</taxon>
        <taxon>Insecta</taxon>
        <taxon>Pterygota</taxon>
        <taxon>Neoptera</taxon>
        <taxon>Endopterygota</taxon>
        <taxon>Lepidoptera</taxon>
        <taxon>Glossata</taxon>
        <taxon>Ditrysia</taxon>
        <taxon>Noctuoidea</taxon>
        <taxon>Erebidae</taxon>
        <taxon>Arctiinae</taxon>
        <taxon>Arctia</taxon>
    </lineage>
</organism>
<dbReference type="OrthoDB" id="6624851at2759"/>
<reference evidence="1 2" key="1">
    <citation type="submission" date="2020-04" db="EMBL/GenBank/DDBJ databases">
        <authorList>
            <person name="Wallbank WR R."/>
            <person name="Pardo Diaz C."/>
            <person name="Kozak K."/>
            <person name="Martin S."/>
            <person name="Jiggins C."/>
            <person name="Moest M."/>
            <person name="Warren A I."/>
            <person name="Byers J.R.P. K."/>
            <person name="Montejo-Kovacevich G."/>
            <person name="Yen C E."/>
        </authorList>
    </citation>
    <scope>NUCLEOTIDE SEQUENCE [LARGE SCALE GENOMIC DNA]</scope>
</reference>
<dbReference type="AlphaFoldDB" id="A0A8S0Z1L6"/>
<dbReference type="Gene3D" id="3.40.630.30">
    <property type="match status" value="1"/>
</dbReference>